<evidence type="ECO:0000313" key="2">
    <source>
        <dbReference type="EMBL" id="QSZ37580.1"/>
    </source>
</evidence>
<dbReference type="EMBL" id="CP063413">
    <property type="protein sequence ID" value="QSZ37580.1"/>
    <property type="molecule type" value="Genomic_DNA"/>
</dbReference>
<dbReference type="OrthoDB" id="630895at2759"/>
<dbReference type="Pfam" id="PF13302">
    <property type="entry name" value="Acetyltransf_3"/>
    <property type="match status" value="1"/>
</dbReference>
<dbReference type="PANTHER" id="PTHR43328">
    <property type="entry name" value="ACETYLTRANSFERASE-RELATED"/>
    <property type="match status" value="1"/>
</dbReference>
<reference evidence="2" key="1">
    <citation type="submission" date="2020-10" db="EMBL/GenBank/DDBJ databases">
        <title>Genome Sequence of Monilinia vaccinii-corymbosi Sheds Light on Mummy Berry Disease Infection of Blueberry and Mating Type.</title>
        <authorList>
            <person name="Yow A.G."/>
            <person name="Zhang Y."/>
            <person name="Bansal K."/>
            <person name="Eacker S.M."/>
            <person name="Sullivan S."/>
            <person name="Liachko I."/>
            <person name="Cubeta M.A."/>
            <person name="Rollins J.A."/>
            <person name="Ashrafi H."/>
        </authorList>
    </citation>
    <scope>NUCLEOTIDE SEQUENCE</scope>
    <source>
        <strain evidence="2">RL-1</strain>
    </source>
</reference>
<gene>
    <name evidence="2" type="ORF">DSL72_008678</name>
</gene>
<dbReference type="Proteomes" id="UP000672032">
    <property type="component" value="Chromosome 9"/>
</dbReference>
<accession>A0A8A3PR02</accession>
<proteinExistence type="predicted"/>
<dbReference type="AlphaFoldDB" id="A0A8A3PR02"/>
<dbReference type="SUPFAM" id="SSF55729">
    <property type="entry name" value="Acyl-CoA N-acyltransferases (Nat)"/>
    <property type="match status" value="1"/>
</dbReference>
<keyword evidence="3" id="KW-1185">Reference proteome</keyword>
<feature type="domain" description="N-acetyltransferase" evidence="1">
    <location>
        <begin position="128"/>
        <end position="217"/>
    </location>
</feature>
<evidence type="ECO:0000259" key="1">
    <source>
        <dbReference type="Pfam" id="PF13302"/>
    </source>
</evidence>
<evidence type="ECO:0000313" key="3">
    <source>
        <dbReference type="Proteomes" id="UP000672032"/>
    </source>
</evidence>
<name>A0A8A3PR02_9HELO</name>
<dbReference type="PANTHER" id="PTHR43328:SF1">
    <property type="entry name" value="N-ACETYLTRANSFERASE DOMAIN-CONTAINING PROTEIN"/>
    <property type="match status" value="1"/>
</dbReference>
<dbReference type="InterPro" id="IPR000182">
    <property type="entry name" value="GNAT_dom"/>
</dbReference>
<sequence length="319" mass="36531">MPIQHHPINPTLTLNSTHPNHQNIILTRPRTSDAEVTIPAFNHPSIYLNLTGPPFPYTQESFDSFFHDVLDKNARIAAAELWDAKVAEEDGHGRRWVEAIPFPSIREVVVNGEGASEEIFIGLVEFRRRGYVTILEDEERERLIGINRERKTGDPKIEWEIGFWLLPTHHNRGIMPAILQTLLSDFAMPYMNMHTLIGEYLEYNVASRRVFEKCGFVFEGVTEGVEVIGEGKVRALREFLEREGRGEEGVRGRVGKGVERDWMGVGKGKGKGKEQECFKGWEVGVGCLRWERGEVGLKEQMKEKDYQRTIHIVNPRDIE</sequence>
<organism evidence="2 3">
    <name type="scientific">Monilinia vaccinii-corymbosi</name>
    <dbReference type="NCBI Taxonomy" id="61207"/>
    <lineage>
        <taxon>Eukaryota</taxon>
        <taxon>Fungi</taxon>
        <taxon>Dikarya</taxon>
        <taxon>Ascomycota</taxon>
        <taxon>Pezizomycotina</taxon>
        <taxon>Leotiomycetes</taxon>
        <taxon>Helotiales</taxon>
        <taxon>Sclerotiniaceae</taxon>
        <taxon>Monilinia</taxon>
    </lineage>
</organism>
<dbReference type="Gene3D" id="3.40.630.30">
    <property type="match status" value="1"/>
</dbReference>
<dbReference type="InterPro" id="IPR016181">
    <property type="entry name" value="Acyl_CoA_acyltransferase"/>
</dbReference>
<protein>
    <recommendedName>
        <fullName evidence="1">N-acetyltransferase domain-containing protein</fullName>
    </recommendedName>
</protein>
<dbReference type="GO" id="GO:0016747">
    <property type="term" value="F:acyltransferase activity, transferring groups other than amino-acyl groups"/>
    <property type="evidence" value="ECO:0007669"/>
    <property type="project" value="InterPro"/>
</dbReference>